<feature type="region of interest" description="Disordered" evidence="13">
    <location>
        <begin position="368"/>
        <end position="391"/>
    </location>
</feature>
<proteinExistence type="inferred from homology"/>
<keyword evidence="5" id="KW-0436">Ligase</keyword>
<keyword evidence="7" id="KW-0547">Nucleotide-binding</keyword>
<evidence type="ECO:0000256" key="3">
    <source>
        <dbReference type="ARBA" id="ARBA00013025"/>
    </source>
</evidence>
<dbReference type="SUPFAM" id="SSF53244">
    <property type="entry name" value="MurD-like peptide ligases, peptide-binding domain"/>
    <property type="match status" value="1"/>
</dbReference>
<evidence type="ECO:0000256" key="9">
    <source>
        <dbReference type="ARBA" id="ARBA00022842"/>
    </source>
</evidence>
<keyword evidence="9" id="KW-0460">Magnesium</keyword>
<dbReference type="Gene3D" id="3.90.190.20">
    <property type="entry name" value="Mur ligase, C-terminal domain"/>
    <property type="match status" value="1"/>
</dbReference>
<evidence type="ECO:0000256" key="2">
    <source>
        <dbReference type="ARBA" id="ARBA00008276"/>
    </source>
</evidence>
<dbReference type="RefSeq" id="XP_014167886.1">
    <property type="nucleotide sequence ID" value="XM_014312411.1"/>
</dbReference>
<dbReference type="OrthoDB" id="5212574at2759"/>
<evidence type="ECO:0000313" key="14">
    <source>
        <dbReference type="EMBL" id="EFW98403.1"/>
    </source>
</evidence>
<evidence type="ECO:0000256" key="4">
    <source>
        <dbReference type="ARBA" id="ARBA00022563"/>
    </source>
</evidence>
<evidence type="ECO:0000256" key="1">
    <source>
        <dbReference type="ARBA" id="ARBA00005150"/>
    </source>
</evidence>
<evidence type="ECO:0000256" key="12">
    <source>
        <dbReference type="ARBA" id="ARBA00047493"/>
    </source>
</evidence>
<dbReference type="InterPro" id="IPR036565">
    <property type="entry name" value="Mur-like_cat_sf"/>
</dbReference>
<protein>
    <recommendedName>
        <fullName evidence="3">tetrahydrofolate synthase</fullName>
        <ecNumber evidence="3">6.3.2.17</ecNumber>
    </recommendedName>
    <alternativeName>
        <fullName evidence="11">Folylpoly-gamma-glutamate synthetase</fullName>
    </alternativeName>
    <alternativeName>
        <fullName evidence="10">Tetrahydrofolylpolyglutamate synthase</fullName>
    </alternativeName>
</protein>
<name>F0XU28_GROCL</name>
<comment type="similarity">
    <text evidence="2">Belongs to the folylpolyglutamate synthase family.</text>
</comment>
<keyword evidence="4" id="KW-0554">One-carbon metabolism</keyword>
<dbReference type="UniPathway" id="UPA00850"/>
<evidence type="ECO:0000256" key="6">
    <source>
        <dbReference type="ARBA" id="ARBA00022723"/>
    </source>
</evidence>
<dbReference type="STRING" id="655863.F0XU28"/>
<evidence type="ECO:0000256" key="10">
    <source>
        <dbReference type="ARBA" id="ARBA00030592"/>
    </source>
</evidence>
<evidence type="ECO:0000256" key="11">
    <source>
        <dbReference type="ARBA" id="ARBA00030876"/>
    </source>
</evidence>
<dbReference type="eggNOG" id="KOG2525">
    <property type="taxonomic scope" value="Eukaryota"/>
</dbReference>
<dbReference type="InterPro" id="IPR036615">
    <property type="entry name" value="Mur_ligase_C_dom_sf"/>
</dbReference>
<evidence type="ECO:0000256" key="5">
    <source>
        <dbReference type="ARBA" id="ARBA00022598"/>
    </source>
</evidence>
<evidence type="ECO:0000256" key="7">
    <source>
        <dbReference type="ARBA" id="ARBA00022741"/>
    </source>
</evidence>
<dbReference type="NCBIfam" id="TIGR01499">
    <property type="entry name" value="folC"/>
    <property type="match status" value="1"/>
</dbReference>
<keyword evidence="6" id="KW-0479">Metal-binding</keyword>
<organism evidence="15">
    <name type="scientific">Grosmannia clavigera (strain kw1407 / UAMH 11150)</name>
    <name type="common">Blue stain fungus</name>
    <name type="synonym">Graphiocladiella clavigera</name>
    <dbReference type="NCBI Taxonomy" id="655863"/>
    <lineage>
        <taxon>Eukaryota</taxon>
        <taxon>Fungi</taxon>
        <taxon>Dikarya</taxon>
        <taxon>Ascomycota</taxon>
        <taxon>Pezizomycotina</taxon>
        <taxon>Sordariomycetes</taxon>
        <taxon>Sordariomycetidae</taxon>
        <taxon>Ophiostomatales</taxon>
        <taxon>Ophiostomataceae</taxon>
        <taxon>Leptographium</taxon>
    </lineage>
</organism>
<keyword evidence="15" id="KW-1185">Reference proteome</keyword>
<dbReference type="GO" id="GO:0004326">
    <property type="term" value="F:tetrahydrofolylpolyglutamate synthase activity"/>
    <property type="evidence" value="ECO:0007669"/>
    <property type="project" value="UniProtKB-EC"/>
</dbReference>
<comment type="catalytic activity">
    <reaction evidence="12">
        <text>(6S)-5,6,7,8-tetrahydrofolyl-(gamma-L-Glu)(n) + L-glutamate + ATP = (6S)-5,6,7,8-tetrahydrofolyl-(gamma-L-Glu)(n+1) + ADP + phosphate + H(+)</text>
        <dbReference type="Rhea" id="RHEA:10580"/>
        <dbReference type="Rhea" id="RHEA-COMP:14738"/>
        <dbReference type="Rhea" id="RHEA-COMP:14740"/>
        <dbReference type="ChEBI" id="CHEBI:15378"/>
        <dbReference type="ChEBI" id="CHEBI:29985"/>
        <dbReference type="ChEBI" id="CHEBI:30616"/>
        <dbReference type="ChEBI" id="CHEBI:43474"/>
        <dbReference type="ChEBI" id="CHEBI:141005"/>
        <dbReference type="ChEBI" id="CHEBI:456216"/>
        <dbReference type="EC" id="6.3.2.17"/>
    </reaction>
</comment>
<dbReference type="GO" id="GO:0005739">
    <property type="term" value="C:mitochondrion"/>
    <property type="evidence" value="ECO:0007669"/>
    <property type="project" value="TreeGrafter"/>
</dbReference>
<dbReference type="SUPFAM" id="SSF53623">
    <property type="entry name" value="MurD-like peptide ligases, catalytic domain"/>
    <property type="match status" value="1"/>
</dbReference>
<reference evidence="14 15" key="1">
    <citation type="journal article" date="2011" name="Proc. Natl. Acad. Sci. U.S.A.">
        <title>Genome and transcriptome analyses of the mountain pine beetle-fungal symbiont Grosmannia clavigera, a lodgepole pine pathogen.</title>
        <authorList>
            <person name="DiGuistini S."/>
            <person name="Wang Y."/>
            <person name="Liao N.Y."/>
            <person name="Taylor G."/>
            <person name="Tanguay P."/>
            <person name="Feau N."/>
            <person name="Henrissat B."/>
            <person name="Chan S.K."/>
            <person name="Hesse-Orce U."/>
            <person name="Alamouti S.M."/>
            <person name="Tsui C.K.M."/>
            <person name="Docking R.T."/>
            <person name="Levasseur A."/>
            <person name="Haridas S."/>
            <person name="Robertson G."/>
            <person name="Birol I."/>
            <person name="Holt R.A."/>
            <person name="Marra M.A."/>
            <person name="Hamelin R.C."/>
            <person name="Hirst M."/>
            <person name="Jones S.J.M."/>
            <person name="Bohlmann J."/>
            <person name="Breuil C."/>
        </authorList>
    </citation>
    <scope>NUCLEOTIDE SEQUENCE [LARGE SCALE GENOMIC DNA]</scope>
    <source>
        <strain evidence="15">kw1407 / UAMH 11150</strain>
    </source>
</reference>
<dbReference type="GeneID" id="25977446"/>
<dbReference type="GO" id="GO:0006730">
    <property type="term" value="P:one-carbon metabolic process"/>
    <property type="evidence" value="ECO:0007669"/>
    <property type="project" value="UniProtKB-KW"/>
</dbReference>
<sequence length="557" mass="58790">MRRSWAGICSLRTTAKGSRQSVFMSTSATAVAPLGSRDSFAALPRTYANALGLLGQLSTNRDVTALFEVAGAETKAGGDLNAPAMPEVRAWLGRAGYANPTRDLAQLRCVHVAGTKGKGSVCALVTAILVAEAGRQRGVGRVGTYLSPHVVSVRERIWLDGRPISQALFARYVFEVWERLSEAAAAVGSAASVASTAATPAGTRPPPPYGPATKPFYFRFLTLVALHAFVREGVRSAVIECGIGGEYDVTNVLPPAVVTAAAVSRLGIDHVAMLGRALGPIAWHKAGIFKPGVAAFMLQGDDEESRAAMAVLRARAREKGVSALYEITPDCVDRWDGLPDAALHGSFQKHNMALAAALACHHLQQVRGPETEAVSPSASSPPPSTLLDPASMPPRFRQAMAAATLRARCESVHDADVQADWLVDGAHTTDSLAEVARFFVSAEPEPGTTPILLFSVRDRNPAELVRALLAATPDRFFRHALLVFPPSQNDEAARAAALQAITVASPGTAASAWDDVPAAVARIRALAGASARCRILATGSFVLAREVLQELHVDGEE</sequence>
<evidence type="ECO:0000256" key="8">
    <source>
        <dbReference type="ARBA" id="ARBA00022840"/>
    </source>
</evidence>
<dbReference type="GO" id="GO:0046872">
    <property type="term" value="F:metal ion binding"/>
    <property type="evidence" value="ECO:0007669"/>
    <property type="project" value="UniProtKB-KW"/>
</dbReference>
<dbReference type="PANTHER" id="PTHR11136">
    <property type="entry name" value="FOLYLPOLYGLUTAMATE SYNTHASE-RELATED"/>
    <property type="match status" value="1"/>
</dbReference>
<evidence type="ECO:0000256" key="13">
    <source>
        <dbReference type="SAM" id="MobiDB-lite"/>
    </source>
</evidence>
<comment type="pathway">
    <text evidence="1">Cofactor biosynthesis; tetrahydrofolylpolyglutamate biosynthesis.</text>
</comment>
<dbReference type="EC" id="6.3.2.17" evidence="3"/>
<dbReference type="EMBL" id="GL630006">
    <property type="protein sequence ID" value="EFW98403.1"/>
    <property type="molecule type" value="Genomic_DNA"/>
</dbReference>
<dbReference type="HOGENOM" id="CLU_015869_0_1_1"/>
<accession>F0XU28</accession>
<dbReference type="Proteomes" id="UP000007796">
    <property type="component" value="Unassembled WGS sequence"/>
</dbReference>
<gene>
    <name evidence="14" type="ORF">CMQ_4255</name>
</gene>
<dbReference type="GO" id="GO:0005524">
    <property type="term" value="F:ATP binding"/>
    <property type="evidence" value="ECO:0007669"/>
    <property type="project" value="UniProtKB-KW"/>
</dbReference>
<dbReference type="AlphaFoldDB" id="F0XU28"/>
<dbReference type="PANTHER" id="PTHR11136:SF5">
    <property type="entry name" value="FOLYLPOLYGLUTAMATE SYNTHASE, MITOCHONDRIAL"/>
    <property type="match status" value="1"/>
</dbReference>
<keyword evidence="8" id="KW-0067">ATP-binding</keyword>
<dbReference type="Gene3D" id="3.40.1190.10">
    <property type="entry name" value="Mur-like, catalytic domain"/>
    <property type="match status" value="1"/>
</dbReference>
<dbReference type="GO" id="GO:0005829">
    <property type="term" value="C:cytosol"/>
    <property type="evidence" value="ECO:0007669"/>
    <property type="project" value="TreeGrafter"/>
</dbReference>
<dbReference type="InterPro" id="IPR001645">
    <property type="entry name" value="Folylpolyglutamate_synth"/>
</dbReference>
<dbReference type="InterPro" id="IPR018109">
    <property type="entry name" value="Folylpolyglutamate_synth_CS"/>
</dbReference>
<dbReference type="PROSITE" id="PS01012">
    <property type="entry name" value="FOLYLPOLYGLU_SYNT_2"/>
    <property type="match status" value="1"/>
</dbReference>
<evidence type="ECO:0000313" key="15">
    <source>
        <dbReference type="Proteomes" id="UP000007796"/>
    </source>
</evidence>
<dbReference type="InParanoid" id="F0XU28"/>